<dbReference type="OrthoDB" id="9909359at2759"/>
<evidence type="ECO:0000313" key="3">
    <source>
        <dbReference type="Proteomes" id="UP000228934"/>
    </source>
</evidence>
<dbReference type="SUPFAM" id="SSF56219">
    <property type="entry name" value="DNase I-like"/>
    <property type="match status" value="1"/>
</dbReference>
<evidence type="ECO:0000259" key="1">
    <source>
        <dbReference type="Pfam" id="PF03372"/>
    </source>
</evidence>
<feature type="non-terminal residue" evidence="2">
    <location>
        <position position="431"/>
    </location>
</feature>
<keyword evidence="3" id="KW-1185">Reference proteome</keyword>
<dbReference type="EMBL" id="KV940227">
    <property type="protein sequence ID" value="PIO27147.1"/>
    <property type="molecule type" value="Genomic_DNA"/>
</dbReference>
<reference evidence="3" key="1">
    <citation type="journal article" date="2017" name="Nat. Commun.">
        <title>The North American bullfrog draft genome provides insight into hormonal regulation of long noncoding RNA.</title>
        <authorList>
            <person name="Hammond S.A."/>
            <person name="Warren R.L."/>
            <person name="Vandervalk B.P."/>
            <person name="Kucuk E."/>
            <person name="Khan H."/>
            <person name="Gibb E.A."/>
            <person name="Pandoh P."/>
            <person name="Kirk H."/>
            <person name="Zhao Y."/>
            <person name="Jones M."/>
            <person name="Mungall A.J."/>
            <person name="Coope R."/>
            <person name="Pleasance S."/>
            <person name="Moore R.A."/>
            <person name="Holt R.A."/>
            <person name="Round J.M."/>
            <person name="Ohora S."/>
            <person name="Walle B.V."/>
            <person name="Veldhoen N."/>
            <person name="Helbing C.C."/>
            <person name="Birol I."/>
        </authorList>
    </citation>
    <scope>NUCLEOTIDE SEQUENCE [LARGE SCALE GENOMIC DNA]</scope>
</reference>
<dbReference type="InterPro" id="IPR005135">
    <property type="entry name" value="Endo/exonuclease/phosphatase"/>
</dbReference>
<dbReference type="PANTHER" id="PTHR19446">
    <property type="entry name" value="REVERSE TRANSCRIPTASES"/>
    <property type="match status" value="1"/>
</dbReference>
<dbReference type="Proteomes" id="UP000228934">
    <property type="component" value="Unassembled WGS sequence"/>
</dbReference>
<dbReference type="AlphaFoldDB" id="A0A2G9RGZ7"/>
<organism evidence="2 3">
    <name type="scientific">Aquarana catesbeiana</name>
    <name type="common">American bullfrog</name>
    <name type="synonym">Rana catesbeiana</name>
    <dbReference type="NCBI Taxonomy" id="8400"/>
    <lineage>
        <taxon>Eukaryota</taxon>
        <taxon>Metazoa</taxon>
        <taxon>Chordata</taxon>
        <taxon>Craniata</taxon>
        <taxon>Vertebrata</taxon>
        <taxon>Euteleostomi</taxon>
        <taxon>Amphibia</taxon>
        <taxon>Batrachia</taxon>
        <taxon>Anura</taxon>
        <taxon>Neobatrachia</taxon>
        <taxon>Ranoidea</taxon>
        <taxon>Ranidae</taxon>
        <taxon>Aquarana</taxon>
    </lineage>
</organism>
<protein>
    <recommendedName>
        <fullName evidence="1">Endonuclease/exonuclease/phosphatase domain-containing protein</fullName>
    </recommendedName>
</protein>
<dbReference type="Pfam" id="PF03372">
    <property type="entry name" value="Exo_endo_phos"/>
    <property type="match status" value="1"/>
</dbReference>
<proteinExistence type="predicted"/>
<name>A0A2G9RGZ7_AQUCT</name>
<sequence length="431" mass="48972">MEVKQCFKDKDGRFVIIKGVLHNREITIASIYAPNDAPASFFKSFFDKLTSLNSPHIIIGGDFNLVANPTLDRSSSTKISKAFPRSLTQGLLDYQLVDTWKTHNMGLKEFTFYSHPHNSYARLDYIYTTPIILANSTKATIHPCVWSDHHVTSFTTKFIGLAPTPYIWRLNEALLSDVVVESETAKSIEEYFSLNALPDTPPSFLWTAHKAVIRGLPTSHPKEVLQIFEQFYSSLLSPNLNSPTSADDSWFQDINIPTLSTTQVEKLNAPITTSEVLKVIKSLKTGSAPGPDGFSAIYYKKFASLLSPGLAQLFNWILQGGNFPEEMLLANMSLIPKPNKSRFLIPDREFYHFLQIRHFFQHHYLLPHSDHSTIYEDLCRTAPRQKGLISQIHGSLVSVEDSLTLKYRSQWEQDLALDQDVMDWDRGWLNI</sequence>
<dbReference type="GO" id="GO:0003824">
    <property type="term" value="F:catalytic activity"/>
    <property type="evidence" value="ECO:0007669"/>
    <property type="project" value="InterPro"/>
</dbReference>
<accession>A0A2G9RGZ7</accession>
<evidence type="ECO:0000313" key="2">
    <source>
        <dbReference type="EMBL" id="PIO27147.1"/>
    </source>
</evidence>
<dbReference type="InterPro" id="IPR036691">
    <property type="entry name" value="Endo/exonu/phosph_ase_sf"/>
</dbReference>
<dbReference type="Gene3D" id="3.60.10.10">
    <property type="entry name" value="Endonuclease/exonuclease/phosphatase"/>
    <property type="match status" value="1"/>
</dbReference>
<gene>
    <name evidence="2" type="ORF">AB205_0027470</name>
</gene>
<feature type="domain" description="Endonuclease/exonuclease/phosphatase" evidence="1">
    <location>
        <begin position="29"/>
        <end position="149"/>
    </location>
</feature>
<dbReference type="CDD" id="cd09076">
    <property type="entry name" value="L1-EN"/>
    <property type="match status" value="1"/>
</dbReference>